<sequence length="81" mass="8586">MTHDIYEDAARALVGFDGKPGADRPRIATADRLMRIAEQVEGGIASGAAALRDALVRGLAMAACTYAAIPFELLGETPDRR</sequence>
<keyword evidence="2" id="KW-1185">Reference proteome</keyword>
<evidence type="ECO:0000313" key="2">
    <source>
        <dbReference type="Proteomes" id="UP000432089"/>
    </source>
</evidence>
<dbReference type="EMBL" id="VZDO01000017">
    <property type="protein sequence ID" value="KAB0677343.1"/>
    <property type="molecule type" value="Genomic_DNA"/>
</dbReference>
<comment type="caution">
    <text evidence="1">The sequence shown here is derived from an EMBL/GenBank/DDBJ whole genome shotgun (WGS) entry which is preliminary data.</text>
</comment>
<accession>A0A7V7PLL4</accession>
<dbReference type="RefSeq" id="WP_150972200.1">
    <property type="nucleotide sequence ID" value="NZ_VZDO01000017.1"/>
</dbReference>
<evidence type="ECO:0000313" key="1">
    <source>
        <dbReference type="EMBL" id="KAB0677343.1"/>
    </source>
</evidence>
<reference evidence="1 2" key="1">
    <citation type="submission" date="2019-09" db="EMBL/GenBank/DDBJ databases">
        <title>YIM 132180 draft genome.</title>
        <authorList>
            <person name="Zhang K."/>
        </authorList>
    </citation>
    <scope>NUCLEOTIDE SEQUENCE [LARGE SCALE GENOMIC DNA]</scope>
    <source>
        <strain evidence="1 2">YIM 132180</strain>
    </source>
</reference>
<gene>
    <name evidence="1" type="ORF">F6X38_18280</name>
</gene>
<proteinExistence type="predicted"/>
<dbReference type="AlphaFoldDB" id="A0A7V7PLL4"/>
<protein>
    <submittedName>
        <fullName evidence="1">Uncharacterized protein</fullName>
    </submittedName>
</protein>
<organism evidence="1 2">
    <name type="scientific">Plantimonas leprariae</name>
    <dbReference type="NCBI Taxonomy" id="2615207"/>
    <lineage>
        <taxon>Bacteria</taxon>
        <taxon>Pseudomonadati</taxon>
        <taxon>Pseudomonadota</taxon>
        <taxon>Alphaproteobacteria</taxon>
        <taxon>Hyphomicrobiales</taxon>
        <taxon>Aurantimonadaceae</taxon>
        <taxon>Plantimonas</taxon>
    </lineage>
</organism>
<dbReference type="Proteomes" id="UP000432089">
    <property type="component" value="Unassembled WGS sequence"/>
</dbReference>
<name>A0A7V7PLL4_9HYPH</name>